<dbReference type="Gene3D" id="1.25.40.10">
    <property type="entry name" value="Tetratricopeptide repeat domain"/>
    <property type="match status" value="3"/>
</dbReference>
<dbReference type="InterPro" id="IPR014266">
    <property type="entry name" value="PEP-CTERM_TPR_PrsT"/>
</dbReference>
<keyword evidence="5" id="KW-1185">Reference proteome</keyword>
<evidence type="ECO:0000256" key="2">
    <source>
        <dbReference type="ARBA" id="ARBA00022803"/>
    </source>
</evidence>
<dbReference type="Pfam" id="PF13181">
    <property type="entry name" value="TPR_8"/>
    <property type="match status" value="1"/>
</dbReference>
<dbReference type="Proteomes" id="UP000006327">
    <property type="component" value="Unassembled WGS sequence"/>
</dbReference>
<accession>K6XEB2</accession>
<dbReference type="PANTHER" id="PTHR44186:SF1">
    <property type="entry name" value="BARDET-BIEDL SYNDROME 4 PROTEIN"/>
    <property type="match status" value="1"/>
</dbReference>
<sequence length="922" mass="102337">MKGFNSTQLKYALAVVALSALSSCGKQTSDEYIKDAQQYIAENKPAAAVVALKNAVQVEPKSAQARFELGQLYIQQKQFESAEKELNRALEYGFEASKVLPLLTQAYQQTGAYSAISKLEHNEGGLTSVERAEIGYFKVVALARLNKLDEARLLIEELSVIESSSVFKGLTAAYKLVLDKEYETAAATVTELREQAPQNAEVLKLLAQLKLSLGAPDEAAEIFKDYVKFYPEDKQTTFVLAKLLVDIGDLEAADPYIDELLLLNDQNALLNQLKAATYANKGDYANALKRAEIAITGNIDEPSLRLIAGYSAYQIQDYSSANRHLTYIASLLPDNHPGLRLLAASQLQLGLTSEVGDVLERLDQLTDKDAPLFSKASYQLLRGGFEKEAKALIEKSSDISRTAEDLTRLGLLQLSLNNLDGIVNLEEAVSKSPELVSAQTTLAKAYIVTKKYDKALELAAKWKITSPDDAKPYLLAGDVYTRQQKFNEAKVEFEKASGLDKISPSPKLAMVNLALAQEDVAQASLLLEQLLLEYPDNVPALATYYMVSKKANKLSSGIDKIQAAFNRDPANITTRLLLARVQVVENNYPKAIELLNAIKDQKDLPQAYWKTLGQSLIKTNQLRPATLHYDAWLAKEPNNKDAIVGKLLLLDSQNKFAEGSKLTQGYLNNRDDVQMQLLNTHFLIMQADYPAAQKAYDALPENVLDLPLSKGFLARFQLHNKQPELALENALIAYNAVPNIKNLMLLVATYEILQQPNKSIELLKQHLQKQPTDLAAKMLLAERQIGDDLSGAMVTYELALQQNPNNYIASNNLAYLHLQKGNIDKAKGYGEKAVELEPSNPAALDTLAQIFVAEKDYNEALKLYDRAITDDMQNEEIYLNYVEALLLADDMFLAKRKLSQREMKQKASIIRVAQLKADFGIE</sequence>
<proteinExistence type="predicted"/>
<organism evidence="4 5">
    <name type="scientific">Paraglaciecola arctica BSs20135</name>
    <dbReference type="NCBI Taxonomy" id="493475"/>
    <lineage>
        <taxon>Bacteria</taxon>
        <taxon>Pseudomonadati</taxon>
        <taxon>Pseudomonadota</taxon>
        <taxon>Gammaproteobacteria</taxon>
        <taxon>Alteromonadales</taxon>
        <taxon>Alteromonadaceae</taxon>
        <taxon>Paraglaciecola</taxon>
    </lineage>
</organism>
<dbReference type="STRING" id="493475.GARC_2007"/>
<dbReference type="InterPro" id="IPR011990">
    <property type="entry name" value="TPR-like_helical_dom_sf"/>
</dbReference>
<protein>
    <submittedName>
        <fullName evidence="4">TPR repeat-containing protein</fullName>
    </submittedName>
</protein>
<dbReference type="PROSITE" id="PS51257">
    <property type="entry name" value="PROKAR_LIPOPROTEIN"/>
    <property type="match status" value="1"/>
</dbReference>
<dbReference type="eggNOG" id="COG0457">
    <property type="taxonomic scope" value="Bacteria"/>
</dbReference>
<comment type="caution">
    <text evidence="4">The sequence shown here is derived from an EMBL/GenBank/DDBJ whole genome shotgun (WGS) entry which is preliminary data.</text>
</comment>
<gene>
    <name evidence="4" type="ORF">GARC_2007</name>
</gene>
<feature type="repeat" description="TPR" evidence="3">
    <location>
        <begin position="807"/>
        <end position="840"/>
    </location>
</feature>
<keyword evidence="2 3" id="KW-0802">TPR repeat</keyword>
<feature type="repeat" description="TPR" evidence="3">
    <location>
        <begin position="841"/>
        <end position="874"/>
    </location>
</feature>
<evidence type="ECO:0000256" key="1">
    <source>
        <dbReference type="ARBA" id="ARBA00022737"/>
    </source>
</evidence>
<evidence type="ECO:0000313" key="4">
    <source>
        <dbReference type="EMBL" id="GAC18974.1"/>
    </source>
</evidence>
<dbReference type="EMBL" id="BAEO01000027">
    <property type="protein sequence ID" value="GAC18974.1"/>
    <property type="molecule type" value="Genomic_DNA"/>
</dbReference>
<dbReference type="SMART" id="SM00028">
    <property type="entry name" value="TPR"/>
    <property type="match status" value="10"/>
</dbReference>
<dbReference type="OrthoDB" id="7052525at2"/>
<dbReference type="PROSITE" id="PS50005">
    <property type="entry name" value="TPR"/>
    <property type="match status" value="3"/>
</dbReference>
<name>K6XEB2_9ALTE</name>
<dbReference type="NCBIfam" id="TIGR02917">
    <property type="entry name" value="PEP_TPR_lipo"/>
    <property type="match status" value="1"/>
</dbReference>
<dbReference type="RefSeq" id="WP_007619321.1">
    <property type="nucleotide sequence ID" value="NZ_BAEO01000027.1"/>
</dbReference>
<dbReference type="InterPro" id="IPR019734">
    <property type="entry name" value="TPR_rpt"/>
</dbReference>
<feature type="repeat" description="TPR" evidence="3">
    <location>
        <begin position="63"/>
        <end position="96"/>
    </location>
</feature>
<reference evidence="4 5" key="1">
    <citation type="journal article" date="2017" name="Antonie Van Leeuwenhoek">
        <title>Rhizobium rhizosphaerae sp. nov., a novel species isolated from rice rhizosphere.</title>
        <authorList>
            <person name="Zhao J.J."/>
            <person name="Zhang J."/>
            <person name="Zhang R.J."/>
            <person name="Zhang C.W."/>
            <person name="Yin H.Q."/>
            <person name="Zhang X.X."/>
        </authorList>
    </citation>
    <scope>NUCLEOTIDE SEQUENCE [LARGE SCALE GENOMIC DNA]</scope>
    <source>
        <strain evidence="4 5">BSs20135</strain>
    </source>
</reference>
<evidence type="ECO:0000256" key="3">
    <source>
        <dbReference type="PROSITE-ProRule" id="PRU00339"/>
    </source>
</evidence>
<dbReference type="Pfam" id="PF14559">
    <property type="entry name" value="TPR_19"/>
    <property type="match status" value="3"/>
</dbReference>
<dbReference type="PANTHER" id="PTHR44186">
    <property type="match status" value="1"/>
</dbReference>
<dbReference type="SUPFAM" id="SSF48452">
    <property type="entry name" value="TPR-like"/>
    <property type="match status" value="5"/>
</dbReference>
<keyword evidence="1" id="KW-0677">Repeat</keyword>
<evidence type="ECO:0000313" key="5">
    <source>
        <dbReference type="Proteomes" id="UP000006327"/>
    </source>
</evidence>
<dbReference type="AlphaFoldDB" id="K6XEB2"/>